<dbReference type="GeneID" id="77727942"/>
<proteinExistence type="predicted"/>
<protein>
    <submittedName>
        <fullName evidence="3">Uncharacterized protein</fullName>
    </submittedName>
</protein>
<keyword evidence="4" id="KW-1185">Reference proteome</keyword>
<dbReference type="EMBL" id="JAKWFO010000005">
    <property type="protein sequence ID" value="KAI9636323.1"/>
    <property type="molecule type" value="Genomic_DNA"/>
</dbReference>
<keyword evidence="2" id="KW-0732">Signal</keyword>
<name>A0AA38H8K5_9TREE</name>
<evidence type="ECO:0000313" key="3">
    <source>
        <dbReference type="EMBL" id="KAI9636323.1"/>
    </source>
</evidence>
<feature type="signal peptide" evidence="2">
    <location>
        <begin position="1"/>
        <end position="19"/>
    </location>
</feature>
<evidence type="ECO:0000256" key="1">
    <source>
        <dbReference type="SAM" id="MobiDB-lite"/>
    </source>
</evidence>
<dbReference type="RefSeq" id="XP_052946100.1">
    <property type="nucleotide sequence ID" value="XM_053088737.1"/>
</dbReference>
<sequence length="281" mass="29699">MHFSTAYFILASLAGLAYSKRTEGSGDFSVTINGATYSPSEGKSDEPKKLSTCTGLIKVRGVHVGYDIDCATLAVLNYTLTGAADGQRMVTKPTVVFSSKTATLTPAQLKGSTISKFELRDDNFNIIFNTGAGKLKVQSKDGAQGGIFQMETEFAANVEFTHTLGPELFYFTNAVTGKINFGNGVSGDSTHKMLLGKDSPQVATKTYQDGRITRWNVSPGGRLGGVLGEDSTELGAGASNCTSDCQAQNQIKGSIPPSADPVDPTPLPGAKRARSIRYSMA</sequence>
<feature type="chain" id="PRO_5041419715" evidence="2">
    <location>
        <begin position="20"/>
        <end position="281"/>
    </location>
</feature>
<dbReference type="AlphaFoldDB" id="A0AA38H8K5"/>
<comment type="caution">
    <text evidence="3">The sequence shown here is derived from an EMBL/GenBank/DDBJ whole genome shotgun (WGS) entry which is preliminary data.</text>
</comment>
<evidence type="ECO:0000313" key="4">
    <source>
        <dbReference type="Proteomes" id="UP001164286"/>
    </source>
</evidence>
<evidence type="ECO:0000256" key="2">
    <source>
        <dbReference type="SAM" id="SignalP"/>
    </source>
</evidence>
<gene>
    <name evidence="3" type="ORF">MKK02DRAFT_33544</name>
</gene>
<organism evidence="3 4">
    <name type="scientific">Dioszegia hungarica</name>
    <dbReference type="NCBI Taxonomy" id="4972"/>
    <lineage>
        <taxon>Eukaryota</taxon>
        <taxon>Fungi</taxon>
        <taxon>Dikarya</taxon>
        <taxon>Basidiomycota</taxon>
        <taxon>Agaricomycotina</taxon>
        <taxon>Tremellomycetes</taxon>
        <taxon>Tremellales</taxon>
        <taxon>Bulleribasidiaceae</taxon>
        <taxon>Dioszegia</taxon>
    </lineage>
</organism>
<feature type="region of interest" description="Disordered" evidence="1">
    <location>
        <begin position="252"/>
        <end position="281"/>
    </location>
</feature>
<reference evidence="3" key="1">
    <citation type="journal article" date="2022" name="G3 (Bethesda)">
        <title>High quality genome of the basidiomycete yeast Dioszegia hungarica PDD-24b-2 isolated from cloud water.</title>
        <authorList>
            <person name="Jarrige D."/>
            <person name="Haridas S."/>
            <person name="Bleykasten-Grosshans C."/>
            <person name="Joly M."/>
            <person name="Nadalig T."/>
            <person name="Sancelme M."/>
            <person name="Vuilleumier S."/>
            <person name="Grigoriev I.V."/>
            <person name="Amato P."/>
            <person name="Bringel F."/>
        </authorList>
    </citation>
    <scope>NUCLEOTIDE SEQUENCE</scope>
    <source>
        <strain evidence="3">PDD-24b-2</strain>
    </source>
</reference>
<dbReference type="Proteomes" id="UP001164286">
    <property type="component" value="Unassembled WGS sequence"/>
</dbReference>
<accession>A0AA38H8K5</accession>